<dbReference type="Gene3D" id="2.60.40.1180">
    <property type="entry name" value="Golgi alpha-mannosidase II"/>
    <property type="match status" value="1"/>
</dbReference>
<dbReference type="FunFam" id="2.60.40.1180:FF:000008">
    <property type="entry name" value="Alpha-galactosidase"/>
    <property type="match status" value="1"/>
</dbReference>
<dbReference type="InterPro" id="IPR041233">
    <property type="entry name" value="Melibiase_C"/>
</dbReference>
<comment type="subunit">
    <text evidence="8">Homodimer.</text>
</comment>
<name>A0A816P2Z8_9BILA</name>
<dbReference type="PANTHER" id="PTHR11452">
    <property type="entry name" value="ALPHA-GALACTOSIDASE/ALPHA-N-ACETYLGALACTOSAMINIDASE"/>
    <property type="match status" value="1"/>
</dbReference>
<dbReference type="GO" id="GO:0004557">
    <property type="term" value="F:alpha-galactosidase activity"/>
    <property type="evidence" value="ECO:0007669"/>
    <property type="project" value="UniProtKB-EC"/>
</dbReference>
<dbReference type="InterPro" id="IPR013785">
    <property type="entry name" value="Aldolase_TIM"/>
</dbReference>
<evidence type="ECO:0000256" key="4">
    <source>
        <dbReference type="ARBA" id="ARBA00022729"/>
    </source>
</evidence>
<accession>A0A816P2Z8</accession>
<dbReference type="PRINTS" id="PR00740">
    <property type="entry name" value="GLHYDRLASE27"/>
</dbReference>
<evidence type="ECO:0000256" key="1">
    <source>
        <dbReference type="ARBA" id="ARBA00001255"/>
    </source>
</evidence>
<evidence type="ECO:0000256" key="9">
    <source>
        <dbReference type="SAM" id="SignalP"/>
    </source>
</evidence>
<dbReference type="SUPFAM" id="SSF51445">
    <property type="entry name" value="(Trans)glycosidases"/>
    <property type="match status" value="1"/>
</dbReference>
<evidence type="ECO:0000259" key="10">
    <source>
        <dbReference type="Pfam" id="PF17801"/>
    </source>
</evidence>
<keyword evidence="7 8" id="KW-0326">Glycosidase</keyword>
<dbReference type="InterPro" id="IPR017853">
    <property type="entry name" value="GH"/>
</dbReference>
<keyword evidence="4 9" id="KW-0732">Signal</keyword>
<dbReference type="GO" id="GO:0005975">
    <property type="term" value="P:carbohydrate metabolic process"/>
    <property type="evidence" value="ECO:0007669"/>
    <property type="project" value="InterPro"/>
</dbReference>
<proteinExistence type="inferred from homology"/>
<comment type="similarity">
    <text evidence="2 8">Belongs to the glycosyl hydrolase 27 family.</text>
</comment>
<evidence type="ECO:0000256" key="8">
    <source>
        <dbReference type="RuleBase" id="RU361168"/>
    </source>
</evidence>
<dbReference type="Pfam" id="PF16499">
    <property type="entry name" value="Melibiase_2"/>
    <property type="match status" value="1"/>
</dbReference>
<gene>
    <name evidence="11" type="ORF">MBJ925_LOCUS11810</name>
</gene>
<dbReference type="SUPFAM" id="SSF51011">
    <property type="entry name" value="Glycosyl hydrolase domain"/>
    <property type="match status" value="1"/>
</dbReference>
<comment type="caution">
    <text evidence="11">The sequence shown here is derived from an EMBL/GenBank/DDBJ whole genome shotgun (WGS) entry which is preliminary data.</text>
</comment>
<evidence type="ECO:0000313" key="11">
    <source>
        <dbReference type="EMBL" id="CAF2043834.1"/>
    </source>
</evidence>
<dbReference type="Proteomes" id="UP000663824">
    <property type="component" value="Unassembled WGS sequence"/>
</dbReference>
<dbReference type="InterPro" id="IPR000111">
    <property type="entry name" value="Glyco_hydro_27/36_CS"/>
</dbReference>
<evidence type="ECO:0000256" key="5">
    <source>
        <dbReference type="ARBA" id="ARBA00022801"/>
    </source>
</evidence>
<dbReference type="Pfam" id="PF17801">
    <property type="entry name" value="Melibiase_C"/>
    <property type="match status" value="1"/>
</dbReference>
<organism evidence="11 12">
    <name type="scientific">Rotaria magnacalcarata</name>
    <dbReference type="NCBI Taxonomy" id="392030"/>
    <lineage>
        <taxon>Eukaryota</taxon>
        <taxon>Metazoa</taxon>
        <taxon>Spiralia</taxon>
        <taxon>Gnathifera</taxon>
        <taxon>Rotifera</taxon>
        <taxon>Eurotatoria</taxon>
        <taxon>Bdelloidea</taxon>
        <taxon>Philodinida</taxon>
        <taxon>Philodinidae</taxon>
        <taxon>Rotaria</taxon>
    </lineage>
</organism>
<protein>
    <recommendedName>
        <fullName evidence="3 8">Alpha-galactosidase</fullName>
        <ecNumber evidence="8">3.2.1.-</ecNumber>
    </recommendedName>
</protein>
<feature type="domain" description="Alpha galactosidase C-terminal" evidence="10">
    <location>
        <begin position="144"/>
        <end position="220"/>
    </location>
</feature>
<dbReference type="InterPro" id="IPR002241">
    <property type="entry name" value="Glyco_hydro_27"/>
</dbReference>
<dbReference type="EMBL" id="CAJNRE010005334">
    <property type="protein sequence ID" value="CAF2043834.1"/>
    <property type="molecule type" value="Genomic_DNA"/>
</dbReference>
<evidence type="ECO:0000256" key="3">
    <source>
        <dbReference type="ARBA" id="ARBA00012755"/>
    </source>
</evidence>
<evidence type="ECO:0000313" key="12">
    <source>
        <dbReference type="Proteomes" id="UP000663824"/>
    </source>
</evidence>
<dbReference type="EC" id="3.2.1.-" evidence="8"/>
<evidence type="ECO:0000256" key="2">
    <source>
        <dbReference type="ARBA" id="ARBA00009743"/>
    </source>
</evidence>
<dbReference type="Gene3D" id="3.20.20.70">
    <property type="entry name" value="Aldolase class I"/>
    <property type="match status" value="1"/>
</dbReference>
<reference evidence="11" key="1">
    <citation type="submission" date="2021-02" db="EMBL/GenBank/DDBJ databases">
        <authorList>
            <person name="Nowell W R."/>
        </authorList>
    </citation>
    <scope>NUCLEOTIDE SEQUENCE</scope>
</reference>
<dbReference type="InterPro" id="IPR013780">
    <property type="entry name" value="Glyco_hydro_b"/>
</dbReference>
<feature type="signal peptide" evidence="9">
    <location>
        <begin position="1"/>
        <end position="18"/>
    </location>
</feature>
<sequence length="224" mass="24900">MFLKSLLLIILYFRYSCGLNNGLGRTPQMGWNSWNHFGCNINEKLIQQTADIIVATGLAAAGYEYVNMDDCWQVSRDSQGTIQADPNAFPSGIPALVDYVHSRKLKYGLYSDAGFKTCAAWLWSPNDGTVRSKHNGECLTLKASLEVWAGSLVNGSQAVVLLNRNEFGSESITVDWKDIGFPIDHSAVVRDLWARKDIGTFTGNYTSPKIDHHSVMMLKITLTM</sequence>
<evidence type="ECO:0000256" key="7">
    <source>
        <dbReference type="ARBA" id="ARBA00023295"/>
    </source>
</evidence>
<evidence type="ECO:0000256" key="6">
    <source>
        <dbReference type="ARBA" id="ARBA00023157"/>
    </source>
</evidence>
<dbReference type="PROSITE" id="PS00512">
    <property type="entry name" value="ALPHA_GALACTOSIDASE"/>
    <property type="match status" value="1"/>
</dbReference>
<feature type="chain" id="PRO_5032995828" description="Alpha-galactosidase" evidence="9">
    <location>
        <begin position="19"/>
        <end position="224"/>
    </location>
</feature>
<dbReference type="AlphaFoldDB" id="A0A816P2Z8"/>
<keyword evidence="6 8" id="KW-1015">Disulfide bond</keyword>
<keyword evidence="5 8" id="KW-0378">Hydrolase</keyword>
<dbReference type="PANTHER" id="PTHR11452:SF75">
    <property type="entry name" value="ALPHA-GALACTOSIDASE MEL1"/>
    <property type="match status" value="1"/>
</dbReference>
<comment type="catalytic activity">
    <reaction evidence="1">
        <text>Hydrolysis of terminal, non-reducing alpha-D-galactose residues in alpha-D-galactosides, including galactose oligosaccharides, galactomannans and galactolipids.</text>
        <dbReference type="EC" id="3.2.1.22"/>
    </reaction>
</comment>